<dbReference type="InterPro" id="IPR001387">
    <property type="entry name" value="Cro/C1-type_HTH"/>
</dbReference>
<organism evidence="4 6">
    <name type="scientific">Streptococcus iniae</name>
    <name type="common">Streptococcus shiloi</name>
    <dbReference type="NCBI Taxonomy" id="1346"/>
    <lineage>
        <taxon>Bacteria</taxon>
        <taxon>Bacillati</taxon>
        <taxon>Bacillota</taxon>
        <taxon>Bacilli</taxon>
        <taxon>Lactobacillales</taxon>
        <taxon>Streptococcaceae</taxon>
        <taxon>Streptococcus</taxon>
    </lineage>
</organism>
<dbReference type="eggNOG" id="COG1396">
    <property type="taxonomic scope" value="Bacteria"/>
</dbReference>
<dbReference type="SMART" id="SM00530">
    <property type="entry name" value="HTH_XRE"/>
    <property type="match status" value="1"/>
</dbReference>
<gene>
    <name evidence="4" type="ORF">DIY07_08770</name>
    <name evidence="3" type="ORF">DQ08_08665</name>
</gene>
<evidence type="ECO:0000313" key="5">
    <source>
        <dbReference type="Proteomes" id="UP000025245"/>
    </source>
</evidence>
<dbReference type="KEGG" id="siz:SI82_08760"/>
<reference evidence="4 6" key="2">
    <citation type="submission" date="2018-06" db="EMBL/GenBank/DDBJ databases">
        <title>Mutators as drivers of adaptation in pathogenic bacteria and a risk factor for host jumps and vaccine escape.</title>
        <authorList>
            <person name="Barnes A.C."/>
            <person name="Silayeva O."/>
        </authorList>
    </citation>
    <scope>NUCLEOTIDE SEQUENCE [LARGE SCALE GENOMIC DNA]</scope>
    <source>
        <strain evidence="4 6">QMA0445</strain>
    </source>
</reference>
<dbReference type="SUPFAM" id="SSF47413">
    <property type="entry name" value="lambda repressor-like DNA-binding domains"/>
    <property type="match status" value="1"/>
</dbReference>
<dbReference type="CDD" id="cd00093">
    <property type="entry name" value="HTH_XRE"/>
    <property type="match status" value="1"/>
</dbReference>
<proteinExistence type="predicted"/>
<dbReference type="PROSITE" id="PS50943">
    <property type="entry name" value="HTH_CROC1"/>
    <property type="match status" value="1"/>
</dbReference>
<evidence type="ECO:0000313" key="4">
    <source>
        <dbReference type="EMBL" id="RLU55271.1"/>
    </source>
</evidence>
<dbReference type="STRING" id="1346.BMF34_08670"/>
<dbReference type="GO" id="GO:0003677">
    <property type="term" value="F:DNA binding"/>
    <property type="evidence" value="ECO:0007669"/>
    <property type="project" value="UniProtKB-KW"/>
</dbReference>
<dbReference type="GeneID" id="35765028"/>
<evidence type="ECO:0000313" key="6">
    <source>
        <dbReference type="Proteomes" id="UP000269148"/>
    </source>
</evidence>
<dbReference type="OrthoDB" id="2475196at2"/>
<keyword evidence="1 3" id="KW-0238">DNA-binding</keyword>
<evidence type="ECO:0000259" key="2">
    <source>
        <dbReference type="PROSITE" id="PS50943"/>
    </source>
</evidence>
<dbReference type="EMBL" id="QLQD01000075">
    <property type="protein sequence ID" value="RLU55271.1"/>
    <property type="molecule type" value="Genomic_DNA"/>
</dbReference>
<dbReference type="RefSeq" id="WP_003102130.1">
    <property type="nucleotide sequence ID" value="NZ_CP010783.1"/>
</dbReference>
<dbReference type="Proteomes" id="UP000025245">
    <property type="component" value="Chromosome"/>
</dbReference>
<dbReference type="EMBL" id="CP007586">
    <property type="protein sequence ID" value="AHY16511.1"/>
    <property type="molecule type" value="Genomic_DNA"/>
</dbReference>
<evidence type="ECO:0000313" key="3">
    <source>
        <dbReference type="EMBL" id="AHY16511.1"/>
    </source>
</evidence>
<accession>A0A1J0N1D0</accession>
<dbReference type="PANTHER" id="PTHR46558">
    <property type="entry name" value="TRACRIPTIONAL REGULATORY PROTEIN-RELATED-RELATED"/>
    <property type="match status" value="1"/>
</dbReference>
<dbReference type="SMR" id="A0A1J0N1D0"/>
<sequence>MTEKNLLFAGNLRHLRLKNHLEQLELANLLGRKSASSVSEWEKGKYIPKADILKKIAEYFKVDLESLLNHDLTIDNYQLPTDSRADIQMISEHLDAPHYKALLNYAQHLLEEQEADQQK</sequence>
<dbReference type="Proteomes" id="UP000269148">
    <property type="component" value="Unassembled WGS sequence"/>
</dbReference>
<dbReference type="KEGG" id="siq:DQ08_08665"/>
<dbReference type="Gene3D" id="1.10.260.40">
    <property type="entry name" value="lambda repressor-like DNA-binding domains"/>
    <property type="match status" value="1"/>
</dbReference>
<dbReference type="PANTHER" id="PTHR46558:SF11">
    <property type="entry name" value="HTH-TYPE TRANSCRIPTIONAL REGULATOR XRE"/>
    <property type="match status" value="1"/>
</dbReference>
<evidence type="ECO:0000256" key="1">
    <source>
        <dbReference type="ARBA" id="ARBA00023125"/>
    </source>
</evidence>
<feature type="domain" description="HTH cro/C1-type" evidence="2">
    <location>
        <begin position="12"/>
        <end position="67"/>
    </location>
</feature>
<keyword evidence="5" id="KW-1185">Reference proteome</keyword>
<dbReference type="InterPro" id="IPR010982">
    <property type="entry name" value="Lambda_DNA-bd_dom_sf"/>
</dbReference>
<dbReference type="AlphaFoldDB" id="A0A1J0N1D0"/>
<protein>
    <submittedName>
        <fullName evidence="3">DNA-binding protein</fullName>
    </submittedName>
    <submittedName>
        <fullName evidence="4">XRE family transcriptional regulator</fullName>
    </submittedName>
</protein>
<reference evidence="3 5" key="1">
    <citation type="journal article" date="2014" name="Genome Announc.">
        <title>Complete Genome Sequence of a Virulent Strain, Streptococcus iniae ISET0901, Isolated from Diseased Tilapia.</title>
        <authorList>
            <person name="Pridgeon J.W."/>
            <person name="Zhang D."/>
            <person name="Zhang L."/>
        </authorList>
    </citation>
    <scope>NUCLEOTIDE SEQUENCE [LARGE SCALE GENOMIC DNA]</scope>
    <source>
        <strain evidence="3 5">ISET0901</strain>
    </source>
</reference>
<dbReference type="KEGG" id="sio:DW64_08650"/>
<dbReference type="Pfam" id="PF01381">
    <property type="entry name" value="HTH_3"/>
    <property type="match status" value="1"/>
</dbReference>
<name>A0A1J0N1D0_STRIN</name>